<comment type="caution">
    <text evidence="3">The sequence shown here is derived from an EMBL/GenBank/DDBJ whole genome shotgun (WGS) entry which is preliminary data.</text>
</comment>
<dbReference type="InterPro" id="IPR035903">
    <property type="entry name" value="HesB-like_dom_sf"/>
</dbReference>
<dbReference type="AlphaFoldDB" id="A0A7X2S0U4"/>
<reference evidence="3 4" key="1">
    <citation type="journal article" date="2017" name="Int. J. Syst. Evol. Microbiol.">
        <title>Bacillus mangrovi sp. nov., isolated from a sediment sample from a mangrove forest.</title>
        <authorList>
            <person name="Gupta V."/>
            <person name="Singh P.K."/>
            <person name="Korpole S."/>
            <person name="Tanuku N.R.S."/>
            <person name="Pinnaka A.K."/>
        </authorList>
    </citation>
    <scope>NUCLEOTIDE SEQUENCE [LARGE SCALE GENOMIC DNA]</scope>
    <source>
        <strain evidence="3 4">KCTC 33872</strain>
    </source>
</reference>
<dbReference type="Pfam" id="PF01521">
    <property type="entry name" value="Fe-S_biosyn"/>
    <property type="match status" value="1"/>
</dbReference>
<protein>
    <recommendedName>
        <fullName evidence="2">Core domain-containing protein</fullName>
    </recommendedName>
</protein>
<evidence type="ECO:0000313" key="4">
    <source>
        <dbReference type="Proteomes" id="UP000434639"/>
    </source>
</evidence>
<dbReference type="InterPro" id="IPR008326">
    <property type="entry name" value="PdhI-like"/>
</dbReference>
<dbReference type="EMBL" id="WMIB01000001">
    <property type="protein sequence ID" value="MTH51849.1"/>
    <property type="molecule type" value="Genomic_DNA"/>
</dbReference>
<evidence type="ECO:0000259" key="2">
    <source>
        <dbReference type="Pfam" id="PF01521"/>
    </source>
</evidence>
<evidence type="ECO:0000313" key="3">
    <source>
        <dbReference type="EMBL" id="MTH51849.1"/>
    </source>
</evidence>
<name>A0A7X2S0U4_9BACI</name>
<feature type="domain" description="Core" evidence="2">
    <location>
        <begin position="1"/>
        <end position="92"/>
    </location>
</feature>
<dbReference type="PIRSF" id="PIRSF034852">
    <property type="entry name" value="UCP034852"/>
    <property type="match status" value="1"/>
</dbReference>
<dbReference type="RefSeq" id="WP_155110413.1">
    <property type="nucleotide sequence ID" value="NZ_WMIB01000001.1"/>
</dbReference>
<proteinExistence type="inferred from homology"/>
<dbReference type="OrthoDB" id="1645729at2"/>
<comment type="similarity">
    <text evidence="1">Belongs to the HesB/IscA family.</text>
</comment>
<dbReference type="InterPro" id="IPR000361">
    <property type="entry name" value="ATAP_core_dom"/>
</dbReference>
<dbReference type="Proteomes" id="UP000434639">
    <property type="component" value="Unassembled WGS sequence"/>
</dbReference>
<organism evidence="3 4">
    <name type="scientific">Metabacillus mangrovi</name>
    <dbReference type="NCBI Taxonomy" id="1491830"/>
    <lineage>
        <taxon>Bacteria</taxon>
        <taxon>Bacillati</taxon>
        <taxon>Bacillota</taxon>
        <taxon>Bacilli</taxon>
        <taxon>Bacillales</taxon>
        <taxon>Bacillaceae</taxon>
        <taxon>Metabacillus</taxon>
    </lineage>
</organism>
<sequence>MKIKMNDDAAKWYKDELHLDAGDSVRFFVRYGGSSTIQKGFSLGVVQENKEEAGASAEACGIEFFVSEQDLWYFDGNDLLIKFDEDNNEPVFDYEKTAD</sequence>
<gene>
    <name evidence="3" type="ORF">GKZ89_00410</name>
</gene>
<accession>A0A7X2S0U4</accession>
<dbReference type="SUPFAM" id="SSF89360">
    <property type="entry name" value="HesB-like domain"/>
    <property type="match status" value="1"/>
</dbReference>
<evidence type="ECO:0000256" key="1">
    <source>
        <dbReference type="ARBA" id="ARBA00006718"/>
    </source>
</evidence>
<keyword evidence="4" id="KW-1185">Reference proteome</keyword>